<evidence type="ECO:0000313" key="3">
    <source>
        <dbReference type="Proteomes" id="UP000314294"/>
    </source>
</evidence>
<sequence>MCGVQLHPANSFLSVLEVNFHSPLTTATRRHATGRRLRGNISPVFGAEAPCWAGVAVEVTGPCRRVSSGVDSLAATGGSDWKLQPATALKALVPPLIGRLTCHSSVPGRGRAALPPAREKTGPRLGKGPKQAQEDEFMENEDILNPLQILNSLDK</sequence>
<dbReference type="AlphaFoldDB" id="A0A4Z2J6S9"/>
<feature type="region of interest" description="Disordered" evidence="1">
    <location>
        <begin position="107"/>
        <end position="141"/>
    </location>
</feature>
<keyword evidence="3" id="KW-1185">Reference proteome</keyword>
<name>A0A4Z2J6S9_9TELE</name>
<organism evidence="2 3">
    <name type="scientific">Liparis tanakae</name>
    <name type="common">Tanaka's snailfish</name>
    <dbReference type="NCBI Taxonomy" id="230148"/>
    <lineage>
        <taxon>Eukaryota</taxon>
        <taxon>Metazoa</taxon>
        <taxon>Chordata</taxon>
        <taxon>Craniata</taxon>
        <taxon>Vertebrata</taxon>
        <taxon>Euteleostomi</taxon>
        <taxon>Actinopterygii</taxon>
        <taxon>Neopterygii</taxon>
        <taxon>Teleostei</taxon>
        <taxon>Neoteleostei</taxon>
        <taxon>Acanthomorphata</taxon>
        <taxon>Eupercaria</taxon>
        <taxon>Perciformes</taxon>
        <taxon>Cottioidei</taxon>
        <taxon>Cottales</taxon>
        <taxon>Liparidae</taxon>
        <taxon>Liparis</taxon>
    </lineage>
</organism>
<reference evidence="2 3" key="1">
    <citation type="submission" date="2019-03" db="EMBL/GenBank/DDBJ databases">
        <title>First draft genome of Liparis tanakae, snailfish: a comprehensive survey of snailfish specific genes.</title>
        <authorList>
            <person name="Kim W."/>
            <person name="Song I."/>
            <person name="Jeong J.-H."/>
            <person name="Kim D."/>
            <person name="Kim S."/>
            <person name="Ryu S."/>
            <person name="Song J.Y."/>
            <person name="Lee S.K."/>
        </authorList>
    </citation>
    <scope>NUCLEOTIDE SEQUENCE [LARGE SCALE GENOMIC DNA]</scope>
    <source>
        <tissue evidence="2">Muscle</tissue>
    </source>
</reference>
<evidence type="ECO:0000313" key="2">
    <source>
        <dbReference type="EMBL" id="TNN85850.1"/>
    </source>
</evidence>
<comment type="caution">
    <text evidence="2">The sequence shown here is derived from an EMBL/GenBank/DDBJ whole genome shotgun (WGS) entry which is preliminary data.</text>
</comment>
<protein>
    <submittedName>
        <fullName evidence="2">Uncharacterized protein</fullName>
    </submittedName>
</protein>
<evidence type="ECO:0000256" key="1">
    <source>
        <dbReference type="SAM" id="MobiDB-lite"/>
    </source>
</evidence>
<gene>
    <name evidence="2" type="ORF">EYF80_003694</name>
</gene>
<accession>A0A4Z2J6S9</accession>
<dbReference type="EMBL" id="SRLO01000018">
    <property type="protein sequence ID" value="TNN85850.1"/>
    <property type="molecule type" value="Genomic_DNA"/>
</dbReference>
<proteinExistence type="predicted"/>
<dbReference type="Proteomes" id="UP000314294">
    <property type="component" value="Unassembled WGS sequence"/>
</dbReference>